<reference evidence="2" key="1">
    <citation type="submission" date="2022-11" db="EMBL/GenBank/DDBJ databases">
        <title>Biodiversity and phylogenetic relationships of bacteria.</title>
        <authorList>
            <person name="Machado R.A.R."/>
            <person name="Bhat A."/>
            <person name="Loulou A."/>
            <person name="Kallel S."/>
        </authorList>
    </citation>
    <scope>NUCLEOTIDE SEQUENCE</scope>
    <source>
        <strain evidence="2">K-TC2</strain>
    </source>
</reference>
<feature type="region of interest" description="Disordered" evidence="1">
    <location>
        <begin position="18"/>
        <end position="43"/>
    </location>
</feature>
<evidence type="ECO:0000256" key="1">
    <source>
        <dbReference type="SAM" id="MobiDB-lite"/>
    </source>
</evidence>
<evidence type="ECO:0000313" key="3">
    <source>
        <dbReference type="Proteomes" id="UP001144805"/>
    </source>
</evidence>
<sequence length="82" mass="8537">MTTLSEIEKMVELCLVPHSLPASGSDPQPATEKRPGSSSTGDASIALAAAKMRVQKLSGASPNTSQQSTTRSRQADVIPLKS</sequence>
<organism evidence="2 3">
    <name type="scientific">Kaistia nematophila</name>
    <dbReference type="NCBI Taxonomy" id="2994654"/>
    <lineage>
        <taxon>Bacteria</taxon>
        <taxon>Pseudomonadati</taxon>
        <taxon>Pseudomonadota</taxon>
        <taxon>Alphaproteobacteria</taxon>
        <taxon>Hyphomicrobiales</taxon>
        <taxon>Kaistiaceae</taxon>
        <taxon>Kaistia</taxon>
    </lineage>
</organism>
<proteinExistence type="predicted"/>
<protein>
    <submittedName>
        <fullName evidence="2">Uncharacterized protein</fullName>
    </submittedName>
</protein>
<comment type="caution">
    <text evidence="2">The sequence shown here is derived from an EMBL/GenBank/DDBJ whole genome shotgun (WGS) entry which is preliminary data.</text>
</comment>
<dbReference type="EMBL" id="JAPKNK010000003">
    <property type="protein sequence ID" value="MCX5569653.1"/>
    <property type="molecule type" value="Genomic_DNA"/>
</dbReference>
<feature type="compositionally biased region" description="Polar residues" evidence="1">
    <location>
        <begin position="58"/>
        <end position="72"/>
    </location>
</feature>
<accession>A0A9X3E4P8</accession>
<keyword evidence="3" id="KW-1185">Reference proteome</keyword>
<evidence type="ECO:0000313" key="2">
    <source>
        <dbReference type="EMBL" id="MCX5569653.1"/>
    </source>
</evidence>
<dbReference type="RefSeq" id="WP_266338613.1">
    <property type="nucleotide sequence ID" value="NZ_JAPKNK010000003.1"/>
</dbReference>
<gene>
    <name evidence="2" type="ORF">OSH07_10660</name>
</gene>
<dbReference type="Proteomes" id="UP001144805">
    <property type="component" value="Unassembled WGS sequence"/>
</dbReference>
<name>A0A9X3E4P8_9HYPH</name>
<dbReference type="AlphaFoldDB" id="A0A9X3E4P8"/>
<feature type="region of interest" description="Disordered" evidence="1">
    <location>
        <begin position="55"/>
        <end position="82"/>
    </location>
</feature>